<protein>
    <recommendedName>
        <fullName evidence="6">S-protein homolog</fullName>
    </recommendedName>
</protein>
<dbReference type="PANTHER" id="PTHR31232:SF43">
    <property type="entry name" value="S-PROTEIN HOMOLOG 29-RELATED"/>
    <property type="match status" value="1"/>
</dbReference>
<keyword evidence="5 6" id="KW-0732">Signal</keyword>
<reference evidence="8" key="2">
    <citation type="submission" date="2025-08" db="UniProtKB">
        <authorList>
            <consortium name="RefSeq"/>
        </authorList>
    </citation>
    <scope>IDENTIFICATION</scope>
    <source>
        <tissue evidence="8">Whole plant</tissue>
    </source>
</reference>
<keyword evidence="4 6" id="KW-0964">Secreted</keyword>
<feature type="signal peptide" evidence="6">
    <location>
        <begin position="1"/>
        <end position="26"/>
    </location>
</feature>
<dbReference type="GO" id="GO:0060320">
    <property type="term" value="P:rejection of self pollen"/>
    <property type="evidence" value="ECO:0007669"/>
    <property type="project" value="UniProtKB-KW"/>
</dbReference>
<dbReference type="InterPro" id="IPR010264">
    <property type="entry name" value="Self-incomp_S1"/>
</dbReference>
<keyword evidence="3 6" id="KW-0713">Self-incompatibility</keyword>
<evidence type="ECO:0000256" key="1">
    <source>
        <dbReference type="ARBA" id="ARBA00004613"/>
    </source>
</evidence>
<sequence length="153" mass="17833">MELFKTLIISLYMLLTIVICFKNVGGESVDGLYFPPKTVTVRITNRLKDLQLDLHCKDAQSDYGFQTLRVGESWSFQFHPDPLWPTSLYFCSFTWLTDTRLHRFDIYSFRRGDRCRECDWEVHESGCCKVLGNGQLKCFDWKSVGDNNNNLGL</sequence>
<gene>
    <name evidence="8" type="primary">LOC110281562</name>
</gene>
<comment type="subcellular location">
    <subcellularLocation>
        <location evidence="1 6">Secreted</location>
    </subcellularLocation>
</comment>
<dbReference type="KEGG" id="adu:110281562"/>
<feature type="chain" id="PRO_5028505936" description="S-protein homolog" evidence="6">
    <location>
        <begin position="27"/>
        <end position="153"/>
    </location>
</feature>
<accession>A0A6P5NUH9</accession>
<dbReference type="Proteomes" id="UP000515211">
    <property type="component" value="Chromosome 5"/>
</dbReference>
<keyword evidence="7" id="KW-1185">Reference proteome</keyword>
<dbReference type="Pfam" id="PF05938">
    <property type="entry name" value="Self-incomp_S1"/>
    <property type="match status" value="1"/>
</dbReference>
<evidence type="ECO:0000256" key="4">
    <source>
        <dbReference type="ARBA" id="ARBA00022525"/>
    </source>
</evidence>
<evidence type="ECO:0000256" key="6">
    <source>
        <dbReference type="RuleBase" id="RU367044"/>
    </source>
</evidence>
<dbReference type="GeneID" id="110281562"/>
<evidence type="ECO:0000256" key="2">
    <source>
        <dbReference type="ARBA" id="ARBA00005581"/>
    </source>
</evidence>
<comment type="similarity">
    <text evidence="2 6">Belongs to the plant self-incompatibility (S1) protein family.</text>
</comment>
<dbReference type="AlphaFoldDB" id="A0A6P5NUH9"/>
<evidence type="ECO:0000313" key="7">
    <source>
        <dbReference type="Proteomes" id="UP000515211"/>
    </source>
</evidence>
<evidence type="ECO:0000256" key="3">
    <source>
        <dbReference type="ARBA" id="ARBA00022471"/>
    </source>
</evidence>
<reference evidence="7" key="1">
    <citation type="journal article" date="2016" name="Nat. Genet.">
        <title>The genome sequences of Arachis duranensis and Arachis ipaensis, the diploid ancestors of cultivated peanut.</title>
        <authorList>
            <person name="Bertioli D.J."/>
            <person name="Cannon S.B."/>
            <person name="Froenicke L."/>
            <person name="Huang G."/>
            <person name="Farmer A.D."/>
            <person name="Cannon E.K."/>
            <person name="Liu X."/>
            <person name="Gao D."/>
            <person name="Clevenger J."/>
            <person name="Dash S."/>
            <person name="Ren L."/>
            <person name="Moretzsohn M.C."/>
            <person name="Shirasawa K."/>
            <person name="Huang W."/>
            <person name="Vidigal B."/>
            <person name="Abernathy B."/>
            <person name="Chu Y."/>
            <person name="Niederhuth C.E."/>
            <person name="Umale P."/>
            <person name="Araujo A.C."/>
            <person name="Kozik A."/>
            <person name="Kim K.D."/>
            <person name="Burow M.D."/>
            <person name="Varshney R.K."/>
            <person name="Wang X."/>
            <person name="Zhang X."/>
            <person name="Barkley N."/>
            <person name="Guimaraes P.M."/>
            <person name="Isobe S."/>
            <person name="Guo B."/>
            <person name="Liao B."/>
            <person name="Stalker H.T."/>
            <person name="Schmitz R.J."/>
            <person name="Scheffler B.E."/>
            <person name="Leal-Bertioli S.C."/>
            <person name="Xun X."/>
            <person name="Jackson S.A."/>
            <person name="Michelmore R."/>
            <person name="Ozias-Akins P."/>
        </authorList>
    </citation>
    <scope>NUCLEOTIDE SEQUENCE [LARGE SCALE GENOMIC DNA]</scope>
    <source>
        <strain evidence="7">cv. V14167</strain>
    </source>
</reference>
<organism evidence="7 8">
    <name type="scientific">Arachis duranensis</name>
    <name type="common">Wild peanut</name>
    <dbReference type="NCBI Taxonomy" id="130453"/>
    <lineage>
        <taxon>Eukaryota</taxon>
        <taxon>Viridiplantae</taxon>
        <taxon>Streptophyta</taxon>
        <taxon>Embryophyta</taxon>
        <taxon>Tracheophyta</taxon>
        <taxon>Spermatophyta</taxon>
        <taxon>Magnoliopsida</taxon>
        <taxon>eudicotyledons</taxon>
        <taxon>Gunneridae</taxon>
        <taxon>Pentapetalae</taxon>
        <taxon>rosids</taxon>
        <taxon>fabids</taxon>
        <taxon>Fabales</taxon>
        <taxon>Fabaceae</taxon>
        <taxon>Papilionoideae</taxon>
        <taxon>50 kb inversion clade</taxon>
        <taxon>dalbergioids sensu lato</taxon>
        <taxon>Dalbergieae</taxon>
        <taxon>Pterocarpus clade</taxon>
        <taxon>Arachis</taxon>
    </lineage>
</organism>
<dbReference type="GO" id="GO:0005576">
    <property type="term" value="C:extracellular region"/>
    <property type="evidence" value="ECO:0007669"/>
    <property type="project" value="UniProtKB-SubCell"/>
</dbReference>
<dbReference type="PANTHER" id="PTHR31232">
    <property type="match status" value="1"/>
</dbReference>
<proteinExistence type="inferred from homology"/>
<evidence type="ECO:0000256" key="5">
    <source>
        <dbReference type="ARBA" id="ARBA00022729"/>
    </source>
</evidence>
<dbReference type="RefSeq" id="XP_020999571.1">
    <property type="nucleotide sequence ID" value="XM_021143912.1"/>
</dbReference>
<evidence type="ECO:0000313" key="8">
    <source>
        <dbReference type="RefSeq" id="XP_020999571.1"/>
    </source>
</evidence>
<name>A0A6P5NUH9_ARADU</name>